<dbReference type="RefSeq" id="WP_354022755.1">
    <property type="nucleotide sequence ID" value="NZ_JBEPSJ010000001.1"/>
</dbReference>
<dbReference type="Pfam" id="PF13738">
    <property type="entry name" value="Pyr_redox_3"/>
    <property type="match status" value="1"/>
</dbReference>
<sequence>MSNDAQALPDTSPAVVIGAGPAGLAMAAELGRVGIHAVVIDKAGEVGSSWAHHYDRLHLHTTRRLSSLPGSVIPRSAGRWVARDDFRAYLRDYARRNNLDVRLNTSVTSVDHLPDGRWRVGCGAEAVVTPLVVVATGYNHTPKLPDWPGSGSFTGRILHSSEYRNPAAVDGQSVLVVGPGNSGAEIAADLAGAGKQVWLAIRTPPNIVRRVVLGVASQVLVLSVSPFPTRVGDGISRLLQKVTVGDLSRFGLTKAPRGVFTQQERDDVTPTIDVGLIDVVRAGRVTVVPSVESFDADAVTLANGEVLRPETVVVATGYRRGLEPLVAHLGVIAPSGRPTINAAQQAPGLDGLYFLGYSNPLTGNIRQVGIDARAIARQVGRRAAAASVRVPAVQPVVAPAVAAPAVAAPAVVPPEPRLS</sequence>
<accession>A0ABV2QIU3</accession>
<keyword evidence="3" id="KW-1185">Reference proteome</keyword>
<keyword evidence="1" id="KW-0560">Oxidoreductase</keyword>
<dbReference type="Proteomes" id="UP001549257">
    <property type="component" value="Unassembled WGS sequence"/>
</dbReference>
<dbReference type="InterPro" id="IPR050982">
    <property type="entry name" value="Auxin_biosynth/cation_transpt"/>
</dbReference>
<dbReference type="PANTHER" id="PTHR43539:SF78">
    <property type="entry name" value="FLAVIN-CONTAINING MONOOXYGENASE"/>
    <property type="match status" value="1"/>
</dbReference>
<evidence type="ECO:0000256" key="1">
    <source>
        <dbReference type="ARBA" id="ARBA00023002"/>
    </source>
</evidence>
<protein>
    <submittedName>
        <fullName evidence="2">Flavoprotein involved in K+ transport</fullName>
    </submittedName>
</protein>
<gene>
    <name evidence="2" type="ORF">ABIE21_000020</name>
</gene>
<dbReference type="Gene3D" id="3.50.50.60">
    <property type="entry name" value="FAD/NAD(P)-binding domain"/>
    <property type="match status" value="1"/>
</dbReference>
<dbReference type="PRINTS" id="PR00411">
    <property type="entry name" value="PNDRDTASEI"/>
</dbReference>
<dbReference type="EMBL" id="JBEPSJ010000001">
    <property type="protein sequence ID" value="MET4580530.1"/>
    <property type="molecule type" value="Genomic_DNA"/>
</dbReference>
<dbReference type="InterPro" id="IPR036188">
    <property type="entry name" value="FAD/NAD-bd_sf"/>
</dbReference>
<reference evidence="2 3" key="1">
    <citation type="submission" date="2024-06" db="EMBL/GenBank/DDBJ databases">
        <title>Sorghum-associated microbial communities from plants grown in Nebraska, USA.</title>
        <authorList>
            <person name="Schachtman D."/>
        </authorList>
    </citation>
    <scope>NUCLEOTIDE SEQUENCE [LARGE SCALE GENOMIC DNA]</scope>
    <source>
        <strain evidence="2 3">2857</strain>
    </source>
</reference>
<evidence type="ECO:0000313" key="2">
    <source>
        <dbReference type="EMBL" id="MET4580530.1"/>
    </source>
</evidence>
<dbReference type="SUPFAM" id="SSF51905">
    <property type="entry name" value="FAD/NAD(P)-binding domain"/>
    <property type="match status" value="2"/>
</dbReference>
<evidence type="ECO:0000313" key="3">
    <source>
        <dbReference type="Proteomes" id="UP001549257"/>
    </source>
</evidence>
<name>A0ABV2QIU3_9MICO</name>
<dbReference type="PANTHER" id="PTHR43539">
    <property type="entry name" value="FLAVIN-BINDING MONOOXYGENASE-LIKE PROTEIN (AFU_ORTHOLOGUE AFUA_4G09220)"/>
    <property type="match status" value="1"/>
</dbReference>
<dbReference type="PRINTS" id="PR00368">
    <property type="entry name" value="FADPNR"/>
</dbReference>
<proteinExistence type="predicted"/>
<organism evidence="2 3">
    <name type="scientific">Conyzicola nivalis</name>
    <dbReference type="NCBI Taxonomy" id="1477021"/>
    <lineage>
        <taxon>Bacteria</taxon>
        <taxon>Bacillati</taxon>
        <taxon>Actinomycetota</taxon>
        <taxon>Actinomycetes</taxon>
        <taxon>Micrococcales</taxon>
        <taxon>Microbacteriaceae</taxon>
        <taxon>Conyzicola</taxon>
    </lineage>
</organism>
<comment type="caution">
    <text evidence="2">The sequence shown here is derived from an EMBL/GenBank/DDBJ whole genome shotgun (WGS) entry which is preliminary data.</text>
</comment>